<evidence type="ECO:0000313" key="1">
    <source>
        <dbReference type="EMBL" id="EHS63066.1"/>
    </source>
</evidence>
<organism evidence="1 2">
    <name type="scientific">Puccinia graminis f. sp. tritici (strain CRL 75-36-700-3 / race SCCL)</name>
    <name type="common">Black stem rust fungus</name>
    <dbReference type="NCBI Taxonomy" id="418459"/>
    <lineage>
        <taxon>Eukaryota</taxon>
        <taxon>Fungi</taxon>
        <taxon>Dikarya</taxon>
        <taxon>Basidiomycota</taxon>
        <taxon>Pucciniomycotina</taxon>
        <taxon>Pucciniomycetes</taxon>
        <taxon>Pucciniales</taxon>
        <taxon>Pucciniaceae</taxon>
        <taxon>Puccinia</taxon>
    </lineage>
</organism>
<dbReference type="InParanoid" id="H6QR84"/>
<dbReference type="AlphaFoldDB" id="H6QR84"/>
<evidence type="ECO:0000313" key="2">
    <source>
        <dbReference type="Proteomes" id="UP000008783"/>
    </source>
</evidence>
<dbReference type="Proteomes" id="UP000008783">
    <property type="component" value="Unassembled WGS sequence"/>
</dbReference>
<gene>
    <name evidence="1" type="ORF">PGTG_21406</name>
</gene>
<sequence length="75" mass="7564">MARLVLSSRDPAGLPSGLSPARLVLGPGLLRLLGKLDYCASSPEALGGHELGSNSPKKTSQLVAIALACRGLLAG</sequence>
<dbReference type="KEGG" id="pgr:PGTG_21406"/>
<keyword evidence="2" id="KW-1185">Reference proteome</keyword>
<name>H6QR84_PUCGT</name>
<dbReference type="EMBL" id="DS178279">
    <property type="protein sequence ID" value="EHS63066.1"/>
    <property type="molecule type" value="Genomic_DNA"/>
</dbReference>
<accession>H6QR84</accession>
<dbReference type="HOGENOM" id="CLU_2672271_0_0_1"/>
<reference evidence="2" key="1">
    <citation type="journal article" date="2011" name="Proc. Natl. Acad. Sci. U.S.A.">
        <title>Obligate biotrophy features unraveled by the genomic analysis of rust fungi.</title>
        <authorList>
            <person name="Duplessis S."/>
            <person name="Cuomo C.A."/>
            <person name="Lin Y.-C."/>
            <person name="Aerts A."/>
            <person name="Tisserant E."/>
            <person name="Veneault-Fourrey C."/>
            <person name="Joly D.L."/>
            <person name="Hacquard S."/>
            <person name="Amselem J."/>
            <person name="Cantarel B.L."/>
            <person name="Chiu R."/>
            <person name="Coutinho P.M."/>
            <person name="Feau N."/>
            <person name="Field M."/>
            <person name="Frey P."/>
            <person name="Gelhaye E."/>
            <person name="Goldberg J."/>
            <person name="Grabherr M.G."/>
            <person name="Kodira C.D."/>
            <person name="Kohler A."/>
            <person name="Kuees U."/>
            <person name="Lindquist E.A."/>
            <person name="Lucas S.M."/>
            <person name="Mago R."/>
            <person name="Mauceli E."/>
            <person name="Morin E."/>
            <person name="Murat C."/>
            <person name="Pangilinan J.L."/>
            <person name="Park R."/>
            <person name="Pearson M."/>
            <person name="Quesneville H."/>
            <person name="Rouhier N."/>
            <person name="Sakthikumar S."/>
            <person name="Salamov A.A."/>
            <person name="Schmutz J."/>
            <person name="Selles B."/>
            <person name="Shapiro H."/>
            <person name="Tanguay P."/>
            <person name="Tuskan G.A."/>
            <person name="Henrissat B."/>
            <person name="Van de Peer Y."/>
            <person name="Rouze P."/>
            <person name="Ellis J.G."/>
            <person name="Dodds P.N."/>
            <person name="Schein J.E."/>
            <person name="Zhong S."/>
            <person name="Hamelin R.C."/>
            <person name="Grigoriev I.V."/>
            <person name="Szabo L.J."/>
            <person name="Martin F."/>
        </authorList>
    </citation>
    <scope>NUCLEOTIDE SEQUENCE [LARGE SCALE GENOMIC DNA]</scope>
    <source>
        <strain evidence="2">CRL 75-36-700-3 / race SCCL</strain>
    </source>
</reference>
<dbReference type="RefSeq" id="XP_003889996.1">
    <property type="nucleotide sequence ID" value="XM_003889947.1"/>
</dbReference>
<dbReference type="GeneID" id="13540503"/>
<dbReference type="VEuPathDB" id="FungiDB:PGTG_21406"/>
<protein>
    <submittedName>
        <fullName evidence="1">Uncharacterized protein</fullName>
    </submittedName>
</protein>
<proteinExistence type="predicted"/>